<dbReference type="EMBL" id="BPLQ01004579">
    <property type="protein sequence ID" value="GIY09060.1"/>
    <property type="molecule type" value="Genomic_DNA"/>
</dbReference>
<reference evidence="1 2" key="1">
    <citation type="submission" date="2021-06" db="EMBL/GenBank/DDBJ databases">
        <title>Caerostris darwini draft genome.</title>
        <authorList>
            <person name="Kono N."/>
            <person name="Arakawa K."/>
        </authorList>
    </citation>
    <scope>NUCLEOTIDE SEQUENCE [LARGE SCALE GENOMIC DNA]</scope>
</reference>
<evidence type="ECO:0000313" key="2">
    <source>
        <dbReference type="Proteomes" id="UP001054837"/>
    </source>
</evidence>
<evidence type="ECO:0000313" key="1">
    <source>
        <dbReference type="EMBL" id="GIY09060.1"/>
    </source>
</evidence>
<proteinExistence type="predicted"/>
<dbReference type="Proteomes" id="UP001054837">
    <property type="component" value="Unassembled WGS sequence"/>
</dbReference>
<keyword evidence="2" id="KW-1185">Reference proteome</keyword>
<organism evidence="1 2">
    <name type="scientific">Caerostris darwini</name>
    <dbReference type="NCBI Taxonomy" id="1538125"/>
    <lineage>
        <taxon>Eukaryota</taxon>
        <taxon>Metazoa</taxon>
        <taxon>Ecdysozoa</taxon>
        <taxon>Arthropoda</taxon>
        <taxon>Chelicerata</taxon>
        <taxon>Arachnida</taxon>
        <taxon>Araneae</taxon>
        <taxon>Araneomorphae</taxon>
        <taxon>Entelegynae</taxon>
        <taxon>Araneoidea</taxon>
        <taxon>Araneidae</taxon>
        <taxon>Caerostris</taxon>
    </lineage>
</organism>
<gene>
    <name evidence="1" type="ORF">CDAR_234181</name>
</gene>
<dbReference type="AlphaFoldDB" id="A0AAV4QI12"/>
<sequence length="118" mass="13739">MHTARDAWTSLQKIRMGKHHQIFCNFFCRPHINCHFIVLDHSSGWEKIVAEVQFSRALSFRFSVRPIGPTGARDFHAKCPQKKRLPKENTTWPSSKAIFQTSIVTMETCARMPPERKK</sequence>
<name>A0AAV4QI12_9ARAC</name>
<comment type="caution">
    <text evidence="1">The sequence shown here is derived from an EMBL/GenBank/DDBJ whole genome shotgun (WGS) entry which is preliminary data.</text>
</comment>
<accession>A0AAV4QI12</accession>
<protein>
    <submittedName>
        <fullName evidence="1">Uncharacterized protein</fullName>
    </submittedName>
</protein>